<proteinExistence type="predicted"/>
<name>A0A533QEY4_9BACT</name>
<dbReference type="InterPro" id="IPR041489">
    <property type="entry name" value="PDZ_6"/>
</dbReference>
<dbReference type="Pfam" id="PF17820">
    <property type="entry name" value="PDZ_6"/>
    <property type="match status" value="1"/>
</dbReference>
<gene>
    <name evidence="3" type="ORF">JETT_0331</name>
</gene>
<dbReference type="InterPro" id="IPR036034">
    <property type="entry name" value="PDZ_sf"/>
</dbReference>
<comment type="caution">
    <text evidence="3">The sequence shown here is derived from an EMBL/GenBank/DDBJ whole genome shotgun (WGS) entry which is preliminary data.</text>
</comment>
<dbReference type="EMBL" id="SULG01000004">
    <property type="protein sequence ID" value="TLD43326.1"/>
    <property type="molecule type" value="Genomic_DNA"/>
</dbReference>
<dbReference type="Gene3D" id="2.30.42.10">
    <property type="match status" value="1"/>
</dbReference>
<dbReference type="SMART" id="SM00228">
    <property type="entry name" value="PDZ"/>
    <property type="match status" value="1"/>
</dbReference>
<dbReference type="Proteomes" id="UP000319783">
    <property type="component" value="Unassembled WGS sequence"/>
</dbReference>
<dbReference type="InterPro" id="IPR001478">
    <property type="entry name" value="PDZ"/>
</dbReference>
<dbReference type="SUPFAM" id="SSF48452">
    <property type="entry name" value="TPR-like"/>
    <property type="match status" value="1"/>
</dbReference>
<evidence type="ECO:0000313" key="3">
    <source>
        <dbReference type="EMBL" id="TLD43326.1"/>
    </source>
</evidence>
<dbReference type="AlphaFoldDB" id="A0A533QEY4"/>
<dbReference type="InterPro" id="IPR011990">
    <property type="entry name" value="TPR-like_helical_dom_sf"/>
</dbReference>
<dbReference type="SUPFAM" id="SSF50156">
    <property type="entry name" value="PDZ domain-like"/>
    <property type="match status" value="1"/>
</dbReference>
<evidence type="ECO:0000256" key="1">
    <source>
        <dbReference type="PROSITE-ProRule" id="PRU00339"/>
    </source>
</evidence>
<dbReference type="PROSITE" id="PS50005">
    <property type="entry name" value="TPR"/>
    <property type="match status" value="1"/>
</dbReference>
<organism evidence="3 4">
    <name type="scientific">Candidatus Jettenia ecosi</name>
    <dbReference type="NCBI Taxonomy" id="2494326"/>
    <lineage>
        <taxon>Bacteria</taxon>
        <taxon>Pseudomonadati</taxon>
        <taxon>Planctomycetota</taxon>
        <taxon>Candidatus Brocadiia</taxon>
        <taxon>Candidatus Brocadiales</taxon>
        <taxon>Candidatus Brocadiaceae</taxon>
        <taxon>Candidatus Jettenia</taxon>
    </lineage>
</organism>
<sequence>MNTRTIVFIVLTTFITGCSSSGFLKKVSPFKNEEPTLEPQKDTAPANREKSEEMFVCAGDIDTTYKKLGEVSLGEFGFSGHDVLALKIKEKAQTVGAQAVINVQYDTGASKSWQGYGELGGTDYGVKHTSWCKGTAIVFLESYNPLGLLVCNITKENKEWFGFKKKQHGVLIAHSMPEGIAANAGIRVEDLLTEWNSEKIEDKKHLKQLIETHAGKEVKLTLLREKEIRMITLSVPTSEASRIVLSPPNPFKEEQKLAIENTAEKETSPVKLSSNTADIHNEVGDLYLRKGMYNEAMKEYKKAIEIDPNCAIAHFNLSIVYDKKGMKEKADEEFVTYKRLKPKNKFK</sequence>
<dbReference type="Pfam" id="PF13414">
    <property type="entry name" value="TPR_11"/>
    <property type="match status" value="1"/>
</dbReference>
<dbReference type="SMART" id="SM00028">
    <property type="entry name" value="TPR"/>
    <property type="match status" value="2"/>
</dbReference>
<dbReference type="PROSITE" id="PS50293">
    <property type="entry name" value="TPR_REGION"/>
    <property type="match status" value="1"/>
</dbReference>
<reference evidence="3 4" key="1">
    <citation type="submission" date="2019-04" db="EMBL/GenBank/DDBJ databases">
        <title>Genome of a novel bacterium Candidatus Jettenia ecosi reconstructed from metagenome of an anammox bioreactor.</title>
        <authorList>
            <person name="Mardanov A.V."/>
            <person name="Beletsky A.V."/>
            <person name="Ravin N.V."/>
            <person name="Botchkova E.A."/>
            <person name="Litti Y.V."/>
            <person name="Nozhevnikova A.N."/>
        </authorList>
    </citation>
    <scope>NUCLEOTIDE SEQUENCE [LARGE SCALE GENOMIC DNA]</scope>
    <source>
        <strain evidence="3">J2</strain>
    </source>
</reference>
<protein>
    <recommendedName>
        <fullName evidence="2">PDZ domain-containing protein</fullName>
    </recommendedName>
</protein>
<dbReference type="PROSITE" id="PS51257">
    <property type="entry name" value="PROKAR_LIPOPROTEIN"/>
    <property type="match status" value="1"/>
</dbReference>
<feature type="domain" description="PDZ" evidence="2">
    <location>
        <begin position="159"/>
        <end position="226"/>
    </location>
</feature>
<keyword evidence="1" id="KW-0802">TPR repeat</keyword>
<feature type="repeat" description="TPR" evidence="1">
    <location>
        <begin position="277"/>
        <end position="310"/>
    </location>
</feature>
<evidence type="ECO:0000259" key="2">
    <source>
        <dbReference type="SMART" id="SM00228"/>
    </source>
</evidence>
<dbReference type="InterPro" id="IPR019734">
    <property type="entry name" value="TPR_rpt"/>
</dbReference>
<evidence type="ECO:0000313" key="4">
    <source>
        <dbReference type="Proteomes" id="UP000319783"/>
    </source>
</evidence>
<accession>A0A533QEY4</accession>
<dbReference type="Gene3D" id="1.25.40.10">
    <property type="entry name" value="Tetratricopeptide repeat domain"/>
    <property type="match status" value="1"/>
</dbReference>